<comment type="similarity">
    <text evidence="1">Belongs to the fatty acyl-CoA reductase family.</text>
</comment>
<accession>A0A8K0TVD5</accession>
<keyword evidence="1" id="KW-0521">NADP</keyword>
<dbReference type="InterPro" id="IPR013120">
    <property type="entry name" value="FAR_NAD-bd"/>
</dbReference>
<evidence type="ECO:0000259" key="2">
    <source>
        <dbReference type="Pfam" id="PF07993"/>
    </source>
</evidence>
<dbReference type="GO" id="GO:0035336">
    <property type="term" value="P:long-chain fatty-acyl-CoA metabolic process"/>
    <property type="evidence" value="ECO:0007669"/>
    <property type="project" value="TreeGrafter"/>
</dbReference>
<keyword evidence="1" id="KW-0444">Lipid biosynthesis</keyword>
<protein>
    <recommendedName>
        <fullName evidence="1">Fatty acyl-CoA reductase</fullName>
        <ecNumber evidence="1">1.2.1.84</ecNumber>
    </recommendedName>
</protein>
<evidence type="ECO:0000256" key="1">
    <source>
        <dbReference type="RuleBase" id="RU363097"/>
    </source>
</evidence>
<reference evidence="3" key="1">
    <citation type="journal article" date="2021" name="Nat. Commun.">
        <title>Genetic determinants of endophytism in the Arabidopsis root mycobiome.</title>
        <authorList>
            <person name="Mesny F."/>
            <person name="Miyauchi S."/>
            <person name="Thiergart T."/>
            <person name="Pickel B."/>
            <person name="Atanasova L."/>
            <person name="Karlsson M."/>
            <person name="Huettel B."/>
            <person name="Barry K.W."/>
            <person name="Haridas S."/>
            <person name="Chen C."/>
            <person name="Bauer D."/>
            <person name="Andreopoulos W."/>
            <person name="Pangilinan J."/>
            <person name="LaButti K."/>
            <person name="Riley R."/>
            <person name="Lipzen A."/>
            <person name="Clum A."/>
            <person name="Drula E."/>
            <person name="Henrissat B."/>
            <person name="Kohler A."/>
            <person name="Grigoriev I.V."/>
            <person name="Martin F.M."/>
            <person name="Hacquard S."/>
        </authorList>
    </citation>
    <scope>NUCLEOTIDE SEQUENCE</scope>
    <source>
        <strain evidence="3">MPI-CAGE-AT-0016</strain>
    </source>
</reference>
<dbReference type="InterPro" id="IPR036291">
    <property type="entry name" value="NAD(P)-bd_dom_sf"/>
</dbReference>
<comment type="function">
    <text evidence="1">Catalyzes the reduction of fatty acyl-CoA to fatty alcohols.</text>
</comment>
<dbReference type="GO" id="GO:0005777">
    <property type="term" value="C:peroxisome"/>
    <property type="evidence" value="ECO:0007669"/>
    <property type="project" value="TreeGrafter"/>
</dbReference>
<proteinExistence type="inferred from homology"/>
<evidence type="ECO:0000313" key="4">
    <source>
        <dbReference type="Proteomes" id="UP000813385"/>
    </source>
</evidence>
<dbReference type="InterPro" id="IPR026055">
    <property type="entry name" value="FAR"/>
</dbReference>
<dbReference type="PANTHER" id="PTHR11011:SF45">
    <property type="entry name" value="FATTY ACYL-COA REDUCTASE CG8306-RELATED"/>
    <property type="match status" value="1"/>
</dbReference>
<dbReference type="AlphaFoldDB" id="A0A8K0TVD5"/>
<keyword evidence="1" id="KW-0443">Lipid metabolism</keyword>
<dbReference type="OrthoDB" id="429813at2759"/>
<comment type="catalytic activity">
    <reaction evidence="1">
        <text>a long-chain fatty acyl-CoA + 2 NADPH + 2 H(+) = a long-chain primary fatty alcohol + 2 NADP(+) + CoA</text>
        <dbReference type="Rhea" id="RHEA:52716"/>
        <dbReference type="ChEBI" id="CHEBI:15378"/>
        <dbReference type="ChEBI" id="CHEBI:57287"/>
        <dbReference type="ChEBI" id="CHEBI:57783"/>
        <dbReference type="ChEBI" id="CHEBI:58349"/>
        <dbReference type="ChEBI" id="CHEBI:77396"/>
        <dbReference type="ChEBI" id="CHEBI:83139"/>
        <dbReference type="EC" id="1.2.1.84"/>
    </reaction>
</comment>
<dbReference type="Pfam" id="PF07993">
    <property type="entry name" value="NAD_binding_4"/>
    <property type="match status" value="1"/>
</dbReference>
<dbReference type="Proteomes" id="UP000813385">
    <property type="component" value="Unassembled WGS sequence"/>
</dbReference>
<dbReference type="GO" id="GO:0080019">
    <property type="term" value="F:alcohol-forming very long-chain fatty acyl-CoA reductase activity"/>
    <property type="evidence" value="ECO:0007669"/>
    <property type="project" value="InterPro"/>
</dbReference>
<name>A0A8K0TVD5_9PEZI</name>
<evidence type="ECO:0000313" key="3">
    <source>
        <dbReference type="EMBL" id="KAH7377136.1"/>
    </source>
</evidence>
<comment type="caution">
    <text evidence="3">The sequence shown here is derived from an EMBL/GenBank/DDBJ whole genome shotgun (WGS) entry which is preliminary data.</text>
</comment>
<dbReference type="Gene3D" id="3.40.50.720">
    <property type="entry name" value="NAD(P)-binding Rossmann-like Domain"/>
    <property type="match status" value="1"/>
</dbReference>
<dbReference type="GO" id="GO:0102965">
    <property type="term" value="F:alcohol-forming long-chain fatty acyl-CoA reductase activity"/>
    <property type="evidence" value="ECO:0007669"/>
    <property type="project" value="UniProtKB-EC"/>
</dbReference>
<gene>
    <name evidence="3" type="ORF">B0T11DRAFT_347496</name>
</gene>
<dbReference type="PANTHER" id="PTHR11011">
    <property type="entry name" value="MALE STERILITY PROTEIN 2-RELATED"/>
    <property type="match status" value="1"/>
</dbReference>
<dbReference type="EMBL" id="JAGPXD010000001">
    <property type="protein sequence ID" value="KAH7377136.1"/>
    <property type="molecule type" value="Genomic_DNA"/>
</dbReference>
<organism evidence="3 4">
    <name type="scientific">Plectosphaerella cucumerina</name>
    <dbReference type="NCBI Taxonomy" id="40658"/>
    <lineage>
        <taxon>Eukaryota</taxon>
        <taxon>Fungi</taxon>
        <taxon>Dikarya</taxon>
        <taxon>Ascomycota</taxon>
        <taxon>Pezizomycotina</taxon>
        <taxon>Sordariomycetes</taxon>
        <taxon>Hypocreomycetidae</taxon>
        <taxon>Glomerellales</taxon>
        <taxon>Plectosphaerellaceae</taxon>
        <taxon>Plectosphaerella</taxon>
    </lineage>
</organism>
<sequence>MADPIAFFSRQVVLLTGATGHLGACLLYKLTLVLGASQVYVLIRTQPEDAIAKWKALMPADAEALVGLIQSRNIIFLQGDMVRPDLGLTAAARRHLAERVSIVINAAADISLKATLRDAVVRNCQSALELARLASDFPGLLAFVQVSSLFALSFLPDGPVREELHPIPNAERVYRDILAGTNEDWEGYAWPYARSKHLMECLLTQRYARLPLILLRPSSIGPAIAQPFEMYGHTPSIPINNLYARLMAPNPGTSVFHATRGSRSGTNVLDEIPVDLVANVLLQHVQRGSRGPIHAGAHIYIPRQFDQVITDAKRYVPPQWRAKMTTVAFSTDPESRECRLARFYRVSTRGWTFCVDKSASLDRAGPLGLDVPGHDGEAFTERRVREIFWRTVGCDCGNSKL</sequence>
<keyword evidence="1" id="KW-0560">Oxidoreductase</keyword>
<dbReference type="EC" id="1.2.1.84" evidence="1"/>
<feature type="domain" description="Thioester reductase (TE)" evidence="2">
    <location>
        <begin position="15"/>
        <end position="280"/>
    </location>
</feature>
<dbReference type="SUPFAM" id="SSF51735">
    <property type="entry name" value="NAD(P)-binding Rossmann-fold domains"/>
    <property type="match status" value="1"/>
</dbReference>
<keyword evidence="4" id="KW-1185">Reference proteome</keyword>